<dbReference type="AlphaFoldDB" id="A0A7C9NSW3"/>
<sequence>MIRRVSGVLWIDYGSFSILDLDGLSDRPDALDPWDLFERTDEDGDWLAATPNMAAARSRTYWHKAEFALELWDAEPPVSGENRTVELFSSSGKVRPTNSRGTAGPLLDLGAPERSWLMRAYRIPLPGPVLGDDFDPEDDDAFELAWRHFEEWRFQFWPSGIGRRGGPVGGV</sequence>
<dbReference type="RefSeq" id="WP_161483881.1">
    <property type="nucleotide sequence ID" value="NZ_WXEW01000012.1"/>
</dbReference>
<reference evidence="1 2" key="1">
    <citation type="submission" date="2020-01" db="EMBL/GenBank/DDBJ databases">
        <title>Herbidospora sp. NEAU-GS84 nov., a novel actinomycete isolated from soil.</title>
        <authorList>
            <person name="Han L."/>
        </authorList>
    </citation>
    <scope>NUCLEOTIDE SEQUENCE [LARGE SCALE GENOMIC DNA]</scope>
    <source>
        <strain evidence="1 2">NEAU-GS84</strain>
    </source>
</reference>
<dbReference type="Proteomes" id="UP000479526">
    <property type="component" value="Unassembled WGS sequence"/>
</dbReference>
<name>A0A7C9NSW3_9ACTN</name>
<protein>
    <submittedName>
        <fullName evidence="1">Uncharacterized protein</fullName>
    </submittedName>
</protein>
<comment type="caution">
    <text evidence="1">The sequence shown here is derived from an EMBL/GenBank/DDBJ whole genome shotgun (WGS) entry which is preliminary data.</text>
</comment>
<proteinExistence type="predicted"/>
<dbReference type="EMBL" id="WXEW01000012">
    <property type="protein sequence ID" value="NAS26916.1"/>
    <property type="molecule type" value="Genomic_DNA"/>
</dbReference>
<evidence type="ECO:0000313" key="2">
    <source>
        <dbReference type="Proteomes" id="UP000479526"/>
    </source>
</evidence>
<evidence type="ECO:0000313" key="1">
    <source>
        <dbReference type="EMBL" id="NAS26916.1"/>
    </source>
</evidence>
<organism evidence="1 2">
    <name type="scientific">Herbidospora solisilvae</name>
    <dbReference type="NCBI Taxonomy" id="2696284"/>
    <lineage>
        <taxon>Bacteria</taxon>
        <taxon>Bacillati</taxon>
        <taxon>Actinomycetota</taxon>
        <taxon>Actinomycetes</taxon>
        <taxon>Streptosporangiales</taxon>
        <taxon>Streptosporangiaceae</taxon>
        <taxon>Herbidospora</taxon>
    </lineage>
</organism>
<accession>A0A7C9NSW3</accession>
<keyword evidence="2" id="KW-1185">Reference proteome</keyword>
<gene>
    <name evidence="1" type="ORF">GT755_35265</name>
</gene>